<name>A0A4V0YDD7_9MICO</name>
<keyword evidence="4" id="KW-1185">Reference proteome</keyword>
<accession>A0A4V0YDD7</accession>
<sequence length="76" mass="8121">MTHVTFSTTGFTCPSCVKKIEKTVGRLAGVDDVAVMFNANKVRVTFDETAQQADTIARTIADLGYPVTATSRPVAV</sequence>
<dbReference type="RefSeq" id="WP_129389571.1">
    <property type="nucleotide sequence ID" value="NZ_CP035494.1"/>
</dbReference>
<dbReference type="SUPFAM" id="SSF55008">
    <property type="entry name" value="HMA, heavy metal-associated domain"/>
    <property type="match status" value="1"/>
</dbReference>
<evidence type="ECO:0000256" key="1">
    <source>
        <dbReference type="ARBA" id="ARBA00022723"/>
    </source>
</evidence>
<proteinExistence type="predicted"/>
<organism evidence="3 4">
    <name type="scientific">Microbacterium protaetiae</name>
    <dbReference type="NCBI Taxonomy" id="2509458"/>
    <lineage>
        <taxon>Bacteria</taxon>
        <taxon>Bacillati</taxon>
        <taxon>Actinomycetota</taxon>
        <taxon>Actinomycetes</taxon>
        <taxon>Micrococcales</taxon>
        <taxon>Microbacteriaceae</taxon>
        <taxon>Microbacterium</taxon>
    </lineage>
</organism>
<dbReference type="GO" id="GO:0005507">
    <property type="term" value="F:copper ion binding"/>
    <property type="evidence" value="ECO:0007669"/>
    <property type="project" value="InterPro"/>
</dbReference>
<dbReference type="KEGG" id="mprt:ET475_10380"/>
<protein>
    <submittedName>
        <fullName evidence="3">Heavy metal-binding protein</fullName>
    </submittedName>
</protein>
<dbReference type="NCBIfam" id="TIGR00003">
    <property type="entry name" value="copper ion binding protein"/>
    <property type="match status" value="1"/>
</dbReference>
<dbReference type="Gene3D" id="3.30.70.100">
    <property type="match status" value="1"/>
</dbReference>
<dbReference type="OrthoDB" id="8687281at2"/>
<gene>
    <name evidence="3" type="ORF">ET475_10380</name>
</gene>
<dbReference type="InterPro" id="IPR036163">
    <property type="entry name" value="HMA_dom_sf"/>
</dbReference>
<evidence type="ECO:0000259" key="2">
    <source>
        <dbReference type="PROSITE" id="PS50846"/>
    </source>
</evidence>
<dbReference type="InterPro" id="IPR006122">
    <property type="entry name" value="HMA_Cu_ion-bd"/>
</dbReference>
<keyword evidence="1" id="KW-0479">Metal-binding</keyword>
<feature type="domain" description="HMA" evidence="2">
    <location>
        <begin position="2"/>
        <end position="68"/>
    </location>
</feature>
<dbReference type="AlphaFoldDB" id="A0A4V0YDD7"/>
<evidence type="ECO:0000313" key="3">
    <source>
        <dbReference type="EMBL" id="QAY60351.1"/>
    </source>
</evidence>
<dbReference type="InterPro" id="IPR006121">
    <property type="entry name" value="HMA_dom"/>
</dbReference>
<dbReference type="FunFam" id="3.30.70.100:FF:000001">
    <property type="entry name" value="ATPase copper transporting beta"/>
    <property type="match status" value="1"/>
</dbReference>
<dbReference type="Proteomes" id="UP000293995">
    <property type="component" value="Chromosome"/>
</dbReference>
<reference evidence="3 4" key="1">
    <citation type="submission" date="2019-01" db="EMBL/GenBank/DDBJ databases">
        <title>Genome sequencing of strain DFW100M-13.</title>
        <authorList>
            <person name="Heo J."/>
            <person name="Kim S.-J."/>
            <person name="Kim J.-S."/>
            <person name="Hong S.-B."/>
            <person name="Kwon S.-W."/>
        </authorList>
    </citation>
    <scope>NUCLEOTIDE SEQUENCE [LARGE SCALE GENOMIC DNA]</scope>
    <source>
        <strain evidence="3 4">DFW100M-13</strain>
    </source>
</reference>
<dbReference type="EMBL" id="CP035494">
    <property type="protein sequence ID" value="QAY60351.1"/>
    <property type="molecule type" value="Genomic_DNA"/>
</dbReference>
<dbReference type="Pfam" id="PF00403">
    <property type="entry name" value="HMA"/>
    <property type="match status" value="1"/>
</dbReference>
<evidence type="ECO:0000313" key="4">
    <source>
        <dbReference type="Proteomes" id="UP000293995"/>
    </source>
</evidence>
<dbReference type="PROSITE" id="PS50846">
    <property type="entry name" value="HMA_2"/>
    <property type="match status" value="1"/>
</dbReference>
<dbReference type="CDD" id="cd00371">
    <property type="entry name" value="HMA"/>
    <property type="match status" value="1"/>
</dbReference>